<dbReference type="SUPFAM" id="SSF50978">
    <property type="entry name" value="WD40 repeat-like"/>
    <property type="match status" value="2"/>
</dbReference>
<dbReference type="GeneID" id="24424401"/>
<keyword evidence="1 3" id="KW-0853">WD repeat</keyword>
<dbReference type="SMART" id="SM00320">
    <property type="entry name" value="WD40"/>
    <property type="match status" value="9"/>
</dbReference>
<dbReference type="PROSITE" id="PS00678">
    <property type="entry name" value="WD_REPEATS_1"/>
    <property type="match status" value="1"/>
</dbReference>
<dbReference type="GO" id="GO:0032040">
    <property type="term" value="C:small-subunit processome"/>
    <property type="evidence" value="ECO:0007669"/>
    <property type="project" value="TreeGrafter"/>
</dbReference>
<dbReference type="PANTHER" id="PTHR19858">
    <property type="entry name" value="WD40 REPEAT PROTEIN"/>
    <property type="match status" value="1"/>
</dbReference>
<dbReference type="InterPro" id="IPR015943">
    <property type="entry name" value="WD40/YVTN_repeat-like_dom_sf"/>
</dbReference>
<dbReference type="GO" id="GO:0034388">
    <property type="term" value="C:Pwp2p-containing subcomplex of 90S preribosome"/>
    <property type="evidence" value="ECO:0007669"/>
    <property type="project" value="TreeGrafter"/>
</dbReference>
<evidence type="ECO:0000256" key="3">
    <source>
        <dbReference type="PROSITE-ProRule" id="PRU00221"/>
    </source>
</evidence>
<dbReference type="KEGG" id="bmic:BMR1_02g03095"/>
<evidence type="ECO:0000313" key="4">
    <source>
        <dbReference type="EMBL" id="SJK86078.1"/>
    </source>
</evidence>
<dbReference type="VEuPathDB" id="PiroplasmaDB:BMR1_02g03095"/>
<evidence type="ECO:0000313" key="5">
    <source>
        <dbReference type="Proteomes" id="UP000002899"/>
    </source>
</evidence>
<dbReference type="GO" id="GO:0000028">
    <property type="term" value="P:ribosomal small subunit assembly"/>
    <property type="evidence" value="ECO:0007669"/>
    <property type="project" value="TreeGrafter"/>
</dbReference>
<name>A0A1R4AAQ0_BABMR</name>
<gene>
    <name evidence="4" type="ORF">BMR1_02g03095</name>
</gene>
<organism evidence="4 5">
    <name type="scientific">Babesia microti (strain RI)</name>
    <dbReference type="NCBI Taxonomy" id="1133968"/>
    <lineage>
        <taxon>Eukaryota</taxon>
        <taxon>Sar</taxon>
        <taxon>Alveolata</taxon>
        <taxon>Apicomplexa</taxon>
        <taxon>Aconoidasida</taxon>
        <taxon>Piroplasmida</taxon>
        <taxon>Babesiidae</taxon>
        <taxon>Babesia</taxon>
    </lineage>
</organism>
<evidence type="ECO:0000256" key="2">
    <source>
        <dbReference type="ARBA" id="ARBA00022737"/>
    </source>
</evidence>
<keyword evidence="2" id="KW-0677">Repeat</keyword>
<reference evidence="4 5" key="2">
    <citation type="journal article" date="2013" name="PLoS ONE">
        <title>Whole genome mapping and re-organization of the nuclear and mitochondrial genomes of Babesia microti isolates.</title>
        <authorList>
            <person name="Cornillot E."/>
            <person name="Dassouli A."/>
            <person name="Garg A."/>
            <person name="Pachikara N."/>
            <person name="Randazzo S."/>
            <person name="Depoix D."/>
            <person name="Carcy B."/>
            <person name="Delbecq S."/>
            <person name="Frutos R."/>
            <person name="Silva J.C."/>
            <person name="Sutton R."/>
            <person name="Krause P.J."/>
            <person name="Mamoun C.B."/>
        </authorList>
    </citation>
    <scope>NUCLEOTIDE SEQUENCE [LARGE SCALE GENOMIC DNA]</scope>
    <source>
        <strain evidence="4 5">RI</strain>
    </source>
</reference>
<feature type="repeat" description="WD" evidence="3">
    <location>
        <begin position="429"/>
        <end position="462"/>
    </location>
</feature>
<reference evidence="4 5" key="1">
    <citation type="journal article" date="2012" name="Nucleic Acids Res.">
        <title>Sequencing of the smallest Apicomplexan genome from the human pathogen Babesia microti.</title>
        <authorList>
            <person name="Cornillot E."/>
            <person name="Hadj-Kaddour K."/>
            <person name="Dassouli A."/>
            <person name="Noel B."/>
            <person name="Ranwez V."/>
            <person name="Vacherie B."/>
            <person name="Augagneur Y."/>
            <person name="Bres V."/>
            <person name="Duclos A."/>
            <person name="Randazzo S."/>
            <person name="Carcy B."/>
            <person name="Debierre-Grockiego F."/>
            <person name="Delbecq S."/>
            <person name="Moubri-Menage K."/>
            <person name="Shams-Eldin H."/>
            <person name="Usmani-Brown S."/>
            <person name="Bringaud F."/>
            <person name="Wincker P."/>
            <person name="Vivares C.P."/>
            <person name="Schwarz R.T."/>
            <person name="Schetters T.P."/>
            <person name="Krause P.J."/>
            <person name="Gorenflot A."/>
            <person name="Berry V."/>
            <person name="Barbe V."/>
            <person name="Ben Mamoun C."/>
        </authorList>
    </citation>
    <scope>NUCLEOTIDE SEQUENCE [LARGE SCALE GENOMIC DNA]</scope>
    <source>
        <strain evidence="4 5">RI</strain>
    </source>
</reference>
<dbReference type="Gene3D" id="2.130.10.10">
    <property type="entry name" value="YVTN repeat-like/Quinoprotein amine dehydrogenase"/>
    <property type="match status" value="3"/>
</dbReference>
<protein>
    <submittedName>
        <fullName evidence="4">PWP2, UTP1, periodic tryptophan protein 2</fullName>
    </submittedName>
</protein>
<evidence type="ECO:0000256" key="1">
    <source>
        <dbReference type="ARBA" id="ARBA00022574"/>
    </source>
</evidence>
<dbReference type="PROSITE" id="PS50294">
    <property type="entry name" value="WD_REPEATS_REGION"/>
    <property type="match status" value="2"/>
</dbReference>
<dbReference type="RefSeq" id="XP_021338274.1">
    <property type="nucleotide sequence ID" value="XM_021481656.1"/>
</dbReference>
<accession>A0A1R4AAQ0</accession>
<dbReference type="InterPro" id="IPR001680">
    <property type="entry name" value="WD40_rpt"/>
</dbReference>
<dbReference type="PROSITE" id="PS50082">
    <property type="entry name" value="WD_REPEATS_2"/>
    <property type="match status" value="3"/>
</dbReference>
<dbReference type="Pfam" id="PF00400">
    <property type="entry name" value="WD40"/>
    <property type="match status" value="3"/>
</dbReference>
<dbReference type="InterPro" id="IPR027145">
    <property type="entry name" value="PWP2"/>
</dbReference>
<dbReference type="OrthoDB" id="3142434at2759"/>
<dbReference type="AlphaFoldDB" id="A0A1R4AAQ0"/>
<dbReference type="InterPro" id="IPR036322">
    <property type="entry name" value="WD40_repeat_dom_sf"/>
</dbReference>
<keyword evidence="5" id="KW-1185">Reference proteome</keyword>
<dbReference type="Proteomes" id="UP000002899">
    <property type="component" value="Chromosome II"/>
</dbReference>
<dbReference type="EMBL" id="FO082872">
    <property type="protein sequence ID" value="SJK86078.1"/>
    <property type="molecule type" value="Genomic_DNA"/>
</dbReference>
<dbReference type="InterPro" id="IPR019775">
    <property type="entry name" value="WD40_repeat_CS"/>
</dbReference>
<dbReference type="PANTHER" id="PTHR19858:SF0">
    <property type="entry name" value="PERIODIC TRYPTOPHAN PROTEIN 2 HOMOLOG"/>
    <property type="match status" value="1"/>
</dbReference>
<proteinExistence type="predicted"/>
<feature type="repeat" description="WD" evidence="3">
    <location>
        <begin position="159"/>
        <end position="193"/>
    </location>
</feature>
<reference evidence="4 5" key="3">
    <citation type="journal article" date="2016" name="Sci. Rep.">
        <title>Genome-wide diversity and gene expression profiling of Babesia microti isolates identify polymorphic genes that mediate host-pathogen interactions.</title>
        <authorList>
            <person name="Silva J.C."/>
            <person name="Cornillot E."/>
            <person name="McCracken C."/>
            <person name="Usmani-Brown S."/>
            <person name="Dwivedi A."/>
            <person name="Ifeonu O.O."/>
            <person name="Crabtree J."/>
            <person name="Gotia H.T."/>
            <person name="Virji A.Z."/>
            <person name="Reynes C."/>
            <person name="Colinge J."/>
            <person name="Kumar V."/>
            <person name="Lawres L."/>
            <person name="Pazzi J.E."/>
            <person name="Pablo J.V."/>
            <person name="Hung C."/>
            <person name="Brancato J."/>
            <person name="Kumari P."/>
            <person name="Orvis J."/>
            <person name="Tretina K."/>
            <person name="Chibucos M."/>
            <person name="Ott S."/>
            <person name="Sadzewicz L."/>
            <person name="Sengamalay N."/>
            <person name="Shetty A.C."/>
            <person name="Su Q."/>
            <person name="Tallon L."/>
            <person name="Fraser C.M."/>
            <person name="Frutos R."/>
            <person name="Molina D.M."/>
            <person name="Krause P.J."/>
            <person name="Ben Mamoun C."/>
        </authorList>
    </citation>
    <scope>NUCLEOTIDE SEQUENCE [LARGE SCALE GENOMIC DNA]</scope>
    <source>
        <strain evidence="4 5">RI</strain>
    </source>
</reference>
<dbReference type="GO" id="GO:0000462">
    <property type="term" value="P:maturation of SSU-rRNA from tricistronic rRNA transcript (SSU-rRNA, 5.8S rRNA, LSU-rRNA)"/>
    <property type="evidence" value="ECO:0007669"/>
    <property type="project" value="TreeGrafter"/>
</dbReference>
<sequence>MSQYSFSNLCGAPYTGGSVTFSPKGDYLLAPVGNRICVYDLEANKSNTFNSQSRSNIHYLCHHPHKKYAIVIDVNGFAQVLNLLTDTVLHRLQFKSHSNFSQIAINNSEIPVKETQNAVTAAEFSSDGKFFALSCGKKVTVWNSPTIETNWNLHLHREYCGHLDNVTHISWSKTNQFFLTSSRDMTVRLWSVEPLPNFIPSAFIDHRRAVVAAFYDSQEQRIFSISQEGVFISWINKPYSSGDDNALVNLSSKSRNEQLHIYNTRKWVKEKMAYCNQPNNSKITKVAHNQHTNILVVGLTKGLFTIYLLPEFEALHILSIGLPIIDAIDITSDGQWIALACSQTGSLLVWEWKSESYILRQKGHYGPVKSAAFSLNSQGSIRIGAAVSEGLKVMESPFGMGCRYLIATGGIDGKLKLWDTFSGFCFCTFEQHSSSIEDITFVPQGNAVLTASLDGTVCAFDLIRLRLFRIFKPDIIDVQFTCIAVDLSGQIVAAGSKGVDNSIYLWNIQTGNLLERLTGHQGPVTSLKFHTNVAYPGILASTSWDNTAMVWNVFGRQDKGGTARVFDMPSSCLSLSLDPRGNPILATSSLHGIITFWDFDVGEIVGIIEGFRDIQGGRGEGDRFAAFSKHAVGKGGNDLQEGVRRIHHFNSICHSSTGDYLIASSQNAPNICIYSTDTYNLLHSIQLTKNRSLKGILRFLPSNYEPNFNLDDNEYKRIEVHKSLPGVEVGDLKHNRDRFQVSKVCFSSDSRQFAAATSHGLFIYSISTGATAIRTRSASNSLETFQPQLLTKNVTTQNVLMALSEREYGKALVLSLALNQFNTLTRVYLSIPLNEIYKALCELHPSLLPILFHFILKTFTNKNKATTSDTTNSVDSIVGRFFGLRLLWLRLIFTVHYVALASGDLKSKDSMLDNWLGNLQNDLSSTFRHILRNLNREMATLGMTLSSNVAALSVISQLADNNIGGNS</sequence>
<feature type="repeat" description="WD" evidence="3">
    <location>
        <begin position="517"/>
        <end position="553"/>
    </location>
</feature>
<dbReference type="InterPro" id="IPR011047">
    <property type="entry name" value="Quinoprotein_ADH-like_sf"/>
</dbReference>
<dbReference type="SUPFAM" id="SSF50998">
    <property type="entry name" value="Quinoprotein alcohol dehydrogenase-like"/>
    <property type="match status" value="1"/>
</dbReference>